<dbReference type="Pfam" id="PF00078">
    <property type="entry name" value="RVT_1"/>
    <property type="match status" value="1"/>
</dbReference>
<evidence type="ECO:0000313" key="2">
    <source>
        <dbReference type="EMBL" id="KAK5772983.1"/>
    </source>
</evidence>
<reference evidence="2 3" key="1">
    <citation type="submission" date="2023-03" db="EMBL/GenBank/DDBJ databases">
        <title>WGS of Gossypium arboreum.</title>
        <authorList>
            <person name="Yu D."/>
        </authorList>
    </citation>
    <scope>NUCLEOTIDE SEQUENCE [LARGE SCALE GENOMIC DNA]</scope>
    <source>
        <tissue evidence="2">Leaf</tissue>
    </source>
</reference>
<dbReference type="InterPro" id="IPR053134">
    <property type="entry name" value="RNA-dir_DNA_polymerase"/>
</dbReference>
<dbReference type="EMBL" id="JARKNE010000013">
    <property type="protein sequence ID" value="KAK5772983.1"/>
    <property type="molecule type" value="Genomic_DNA"/>
</dbReference>
<evidence type="ECO:0000259" key="1">
    <source>
        <dbReference type="Pfam" id="PF00078"/>
    </source>
</evidence>
<gene>
    <name evidence="2" type="ORF">PVK06_049285</name>
</gene>
<dbReference type="Gene3D" id="3.10.10.10">
    <property type="entry name" value="HIV Type 1 Reverse Transcriptase, subunit A, domain 1"/>
    <property type="match status" value="1"/>
</dbReference>
<sequence>MEEDNTTGSSNLLLGRPFLSTASTKIDIRSRTLTMKFDGEIVKFNVYDAISHPSKILSVNRVDIIDSLVDDAFESIYKDKSEFIFDDYESVNELLSLSNTTLLPSVVQALELELKPLPEHLKYAFLGKGNTLPIIVSNKLSKLEEESLIQVLKSHKDAIGWTISDLKGISHLTCIHRIYLEENAKPRREAQRRLNPNMMEVVKNEIIKLLDVDIIYNISDSRWVSPVQVVPKKTDVAVKKNAKGDFVPTRVQNGWRVCIDYRKLNSYTRKDHFPLPFIDQMLERLSGKTHFCCLDGYSSFFQISVVPENQEKTTFTWPFGSFAYIRMPFGLCNVPATF</sequence>
<evidence type="ECO:0000313" key="3">
    <source>
        <dbReference type="Proteomes" id="UP001358586"/>
    </source>
</evidence>
<feature type="domain" description="Reverse transcriptase" evidence="1">
    <location>
        <begin position="242"/>
        <end position="338"/>
    </location>
</feature>
<dbReference type="PANTHER" id="PTHR24559:SF445">
    <property type="entry name" value="RNA-DIRECTED DNA POLYMERASE HOMOLOG"/>
    <property type="match status" value="1"/>
</dbReference>
<dbReference type="CDD" id="cd01647">
    <property type="entry name" value="RT_LTR"/>
    <property type="match status" value="1"/>
</dbReference>
<dbReference type="Proteomes" id="UP001358586">
    <property type="component" value="Chromosome 13"/>
</dbReference>
<dbReference type="InterPro" id="IPR000477">
    <property type="entry name" value="RT_dom"/>
</dbReference>
<organism evidence="2 3">
    <name type="scientific">Gossypium arboreum</name>
    <name type="common">Tree cotton</name>
    <name type="synonym">Gossypium nanking</name>
    <dbReference type="NCBI Taxonomy" id="29729"/>
    <lineage>
        <taxon>Eukaryota</taxon>
        <taxon>Viridiplantae</taxon>
        <taxon>Streptophyta</taxon>
        <taxon>Embryophyta</taxon>
        <taxon>Tracheophyta</taxon>
        <taxon>Spermatophyta</taxon>
        <taxon>Magnoliopsida</taxon>
        <taxon>eudicotyledons</taxon>
        <taxon>Gunneridae</taxon>
        <taxon>Pentapetalae</taxon>
        <taxon>rosids</taxon>
        <taxon>malvids</taxon>
        <taxon>Malvales</taxon>
        <taxon>Malvaceae</taxon>
        <taxon>Malvoideae</taxon>
        <taxon>Gossypium</taxon>
    </lineage>
</organism>
<name>A0ABR0MIQ3_GOSAR</name>
<accession>A0ABR0MIQ3</accession>
<dbReference type="PANTHER" id="PTHR24559">
    <property type="entry name" value="TRANSPOSON TY3-I GAG-POL POLYPROTEIN"/>
    <property type="match status" value="1"/>
</dbReference>
<comment type="caution">
    <text evidence="2">The sequence shown here is derived from an EMBL/GenBank/DDBJ whole genome shotgun (WGS) entry which is preliminary data.</text>
</comment>
<proteinExistence type="predicted"/>
<dbReference type="InterPro" id="IPR043502">
    <property type="entry name" value="DNA/RNA_pol_sf"/>
</dbReference>
<dbReference type="SUPFAM" id="SSF56672">
    <property type="entry name" value="DNA/RNA polymerases"/>
    <property type="match status" value="1"/>
</dbReference>
<keyword evidence="3" id="KW-1185">Reference proteome</keyword>
<protein>
    <recommendedName>
        <fullName evidence="1">Reverse transcriptase domain-containing protein</fullName>
    </recommendedName>
</protein>